<dbReference type="InterPro" id="IPR027417">
    <property type="entry name" value="P-loop_NTPase"/>
</dbReference>
<dbReference type="SUPFAM" id="SSF52540">
    <property type="entry name" value="P-loop containing nucleoside triphosphate hydrolases"/>
    <property type="match status" value="1"/>
</dbReference>
<evidence type="ECO:0000313" key="4">
    <source>
        <dbReference type="Proteomes" id="UP000478892"/>
    </source>
</evidence>
<evidence type="ECO:0000256" key="2">
    <source>
        <dbReference type="PROSITE-ProRule" id="PRU00339"/>
    </source>
</evidence>
<dbReference type="EMBL" id="WQLV01000009">
    <property type="protein sequence ID" value="MVO17193.1"/>
    <property type="molecule type" value="Genomic_DNA"/>
</dbReference>
<reference evidence="3 4" key="1">
    <citation type="submission" date="2019-12" db="EMBL/GenBank/DDBJ databases">
        <authorList>
            <person name="Zhang Y.-J."/>
        </authorList>
    </citation>
    <scope>NUCLEOTIDE SEQUENCE [LARGE SCALE GENOMIC DNA]</scope>
    <source>
        <strain evidence="3 4">CY05</strain>
    </source>
</reference>
<gene>
    <name evidence="3" type="ORF">GO984_15375</name>
</gene>
<keyword evidence="2" id="KW-0802">TPR repeat</keyword>
<evidence type="ECO:0000256" key="1">
    <source>
        <dbReference type="ARBA" id="ARBA00022679"/>
    </source>
</evidence>
<dbReference type="InterPro" id="IPR026634">
    <property type="entry name" value="TPST-like"/>
</dbReference>
<dbReference type="PANTHER" id="PTHR12788">
    <property type="entry name" value="PROTEIN-TYROSINE SULFOTRANSFERASE 2"/>
    <property type="match status" value="1"/>
</dbReference>
<dbReference type="PROSITE" id="PS50005">
    <property type="entry name" value="TPR"/>
    <property type="match status" value="1"/>
</dbReference>
<dbReference type="SUPFAM" id="SSF48452">
    <property type="entry name" value="TPR-like"/>
    <property type="match status" value="1"/>
</dbReference>
<dbReference type="InterPro" id="IPR011990">
    <property type="entry name" value="TPR-like_helical_dom_sf"/>
</dbReference>
<dbReference type="Gene3D" id="1.25.40.10">
    <property type="entry name" value="Tetratricopeptide repeat domain"/>
    <property type="match status" value="1"/>
</dbReference>
<organism evidence="3 4">
    <name type="scientific">Parasedimentitalea huanghaiensis</name>
    <dbReference type="NCBI Taxonomy" id="2682100"/>
    <lineage>
        <taxon>Bacteria</taxon>
        <taxon>Pseudomonadati</taxon>
        <taxon>Pseudomonadota</taxon>
        <taxon>Alphaproteobacteria</taxon>
        <taxon>Rhodobacterales</taxon>
        <taxon>Paracoccaceae</taxon>
        <taxon>Parasedimentitalea</taxon>
    </lineage>
</organism>
<keyword evidence="1" id="KW-0808">Transferase</keyword>
<dbReference type="Pfam" id="PF13469">
    <property type="entry name" value="Sulfotransfer_3"/>
    <property type="match status" value="1"/>
</dbReference>
<dbReference type="InterPro" id="IPR019734">
    <property type="entry name" value="TPR_rpt"/>
</dbReference>
<dbReference type="GO" id="GO:0008476">
    <property type="term" value="F:protein-tyrosine sulfotransferase activity"/>
    <property type="evidence" value="ECO:0007669"/>
    <property type="project" value="InterPro"/>
</dbReference>
<accession>A0A6L6WH66</accession>
<sequence>MTMLSFLSNKMLTSSGGPVLPQASFRIADDPINQSQLDHVTALMQVGQHRKAFVQLQPLVKADPMNPSLLEAVSDCYWLMGTTGQSMVVLNTIADIWPDNVAVWGKLGARNLALGDKPAAETAFERMLALAPDSALALAALNLIKTFAPNSKRAQKLHILAADTSLSFEERAGVINALGQIESAAGNTKEAFCYFQQAKDATPGEYAPNEIDAKVADQCRAFDPKTMPEVASECAEPRFAFVVGLPRSGTTLLTAMLSRHARVVSNGESPSLIDTKLALKQIVQQDFPSTGHWQWCQHASPSLLAAARQTFRKKNLPESVEHLSVVVEKLPQNAFEMGFARMMLPDAKFIFMARHPLDVGLSLFTNGFATGHAYTKNLEWIGHMIRASYASLEDYQPKLGDRLRIQSYRALVQSPEPQMKEITNHLGLDWDQSCLSPQHSEDALKTASVLQVREGINQKGIGKWKRYETELAPLIEALGGWHWIRAWEEKDAA</sequence>
<dbReference type="Gene3D" id="3.40.50.300">
    <property type="entry name" value="P-loop containing nucleotide triphosphate hydrolases"/>
    <property type="match status" value="1"/>
</dbReference>
<dbReference type="Proteomes" id="UP000478892">
    <property type="component" value="Unassembled WGS sequence"/>
</dbReference>
<protein>
    <submittedName>
        <fullName evidence="3">Uncharacterized protein</fullName>
    </submittedName>
</protein>
<keyword evidence="4" id="KW-1185">Reference proteome</keyword>
<feature type="repeat" description="TPR" evidence="2">
    <location>
        <begin position="101"/>
        <end position="134"/>
    </location>
</feature>
<comment type="caution">
    <text evidence="3">The sequence shown here is derived from an EMBL/GenBank/DDBJ whole genome shotgun (WGS) entry which is preliminary data.</text>
</comment>
<proteinExistence type="predicted"/>
<dbReference type="PANTHER" id="PTHR12788:SF10">
    <property type="entry name" value="PROTEIN-TYROSINE SULFOTRANSFERASE"/>
    <property type="match status" value="1"/>
</dbReference>
<name>A0A6L6WH66_9RHOB</name>
<dbReference type="AlphaFoldDB" id="A0A6L6WH66"/>
<evidence type="ECO:0000313" key="3">
    <source>
        <dbReference type="EMBL" id="MVO17193.1"/>
    </source>
</evidence>